<protein>
    <submittedName>
        <fullName evidence="1">Uncharacterized protein</fullName>
    </submittedName>
</protein>
<sequence length="100" mass="11221">MTSFRPRHIPLLPAQRRGCHTKEGGGDVDLVRMLICEDEMVTEGERRAGWHGDKARETVAWATRDLPCRFKCGGGGWGATHKCAWQRPFLRLLSCDVAAE</sequence>
<dbReference type="EMBL" id="AP003217">
    <property type="protein sequence ID" value="BAD73283.1"/>
    <property type="molecule type" value="Genomic_DNA"/>
</dbReference>
<gene>
    <name evidence="1" type="primary">OSJNBa0094H06.15</name>
</gene>
<proteinExistence type="predicted"/>
<accession>Q5QMS7</accession>
<dbReference type="Proteomes" id="UP000817658">
    <property type="component" value="Chromosome 1"/>
</dbReference>
<name>Q5QMS7_ORYSJ</name>
<organism evidence="1">
    <name type="scientific">Oryza sativa subsp. japonica</name>
    <name type="common">Rice</name>
    <dbReference type="NCBI Taxonomy" id="39947"/>
    <lineage>
        <taxon>Eukaryota</taxon>
        <taxon>Viridiplantae</taxon>
        <taxon>Streptophyta</taxon>
        <taxon>Embryophyta</taxon>
        <taxon>Tracheophyta</taxon>
        <taxon>Spermatophyta</taxon>
        <taxon>Magnoliopsida</taxon>
        <taxon>Liliopsida</taxon>
        <taxon>Poales</taxon>
        <taxon>Poaceae</taxon>
        <taxon>BOP clade</taxon>
        <taxon>Oryzoideae</taxon>
        <taxon>Oryzeae</taxon>
        <taxon>Oryzinae</taxon>
        <taxon>Oryza</taxon>
        <taxon>Oryza sativa</taxon>
    </lineage>
</organism>
<evidence type="ECO:0000313" key="1">
    <source>
        <dbReference type="EMBL" id="BAD73283.1"/>
    </source>
</evidence>
<dbReference type="AlphaFoldDB" id="Q5QMS7"/>
<reference evidence="1" key="1">
    <citation type="journal article" date="2002" name="Nature">
        <title>The genome sequence and structure of rice chromosome 1.</title>
        <authorList>
            <person name="Sasaki T."/>
            <person name="Matsumoto T."/>
            <person name="Yamamoto K."/>
            <person name="Sakata K."/>
            <person name="Baba T."/>
            <person name="Katayose Y."/>
            <person name="Wu J."/>
            <person name="Niimura Y."/>
            <person name="Cheng Z."/>
            <person name="Nagamura Y."/>
            <person name="Antonio B.A."/>
            <person name="Kanamori H."/>
            <person name="Hosokawa S."/>
            <person name="Masukawa M."/>
            <person name="Arikawa K."/>
            <person name="Chiden Y."/>
            <person name="Hayashi M."/>
            <person name="Okamoto M."/>
            <person name="Ando T."/>
            <person name="Aoki H."/>
            <person name="Arita K."/>
            <person name="Hamada M."/>
            <person name="Harada C."/>
            <person name="Hijishita S."/>
            <person name="Honda M."/>
            <person name="Ichikawa Y."/>
            <person name="Idonuma A."/>
            <person name="Iijima M."/>
            <person name="Ikeda M."/>
            <person name="Ikeno M."/>
            <person name="Itoh S."/>
            <person name="Itoh T."/>
            <person name="Itoh Y."/>
            <person name="Itoh Y."/>
            <person name="Iwabuchi A."/>
            <person name="Kamiya K."/>
            <person name="Karasawa W."/>
            <person name="Katagiri S."/>
            <person name="Kikuta A."/>
            <person name="Kobayashi N."/>
            <person name="Kono I."/>
            <person name="Machita K."/>
            <person name="Maehara T."/>
            <person name="Mizuno H."/>
            <person name="Mizubayashi T."/>
            <person name="Mukai Y."/>
            <person name="Nagasaki H."/>
            <person name="Nakashima M."/>
            <person name="Nakama Y."/>
            <person name="Nakamichi Y."/>
            <person name="Nakamura M."/>
            <person name="Namiki N."/>
            <person name="Negishi M."/>
            <person name="Ohta I."/>
            <person name="Ono N."/>
            <person name="Saji S."/>
            <person name="Sakai K."/>
            <person name="Shibata M."/>
            <person name="Shimokawa T."/>
            <person name="Shomura A."/>
            <person name="Song J."/>
            <person name="Takazaki Y."/>
            <person name="Terasawa K."/>
            <person name="Tsuji K."/>
            <person name="Waki K."/>
            <person name="Yamagata H."/>
            <person name="Yamane H."/>
            <person name="Yoshiki S."/>
            <person name="Yoshihara R."/>
            <person name="Yukawa K."/>
            <person name="Zhong H."/>
            <person name="Iwama H."/>
            <person name="Endo T."/>
            <person name="Ito H."/>
            <person name="Hahn J.H."/>
            <person name="Kim H.I."/>
            <person name="Eun M.Y."/>
            <person name="Yano M."/>
            <person name="Jiang J."/>
            <person name="Gojobori T."/>
        </authorList>
    </citation>
    <scope>NUCLEOTIDE SEQUENCE [LARGE SCALE GENOMIC DNA]</scope>
</reference>